<sequence length="131" mass="13747">MSLPIDAVRPIDPAAVPAERFTAAPEKLAAGSGEQAVWNVFSDTTGQFHCGLWEGAVGTLRVAYTENELCVLLSGRIELADEAGAVRAFAAGDAFVIPAGFRGEWRTLEACRKIYAIFESASSSSPAAAAD</sequence>
<proteinExistence type="predicted"/>
<dbReference type="CDD" id="cd02227">
    <property type="entry name" value="cupin_TM1112-like"/>
    <property type="match status" value="1"/>
</dbReference>
<protein>
    <recommendedName>
        <fullName evidence="1">(S)-ureidoglycine aminohydrolase cupin domain-containing protein</fullName>
    </recommendedName>
</protein>
<dbReference type="InterPro" id="IPR008579">
    <property type="entry name" value="UGlyAH_Cupin_dom"/>
</dbReference>
<evidence type="ECO:0000313" key="3">
    <source>
        <dbReference type="Proteomes" id="UP000219621"/>
    </source>
</evidence>
<dbReference type="EMBL" id="OCNJ01000004">
    <property type="protein sequence ID" value="SOD95397.1"/>
    <property type="molecule type" value="Genomic_DNA"/>
</dbReference>
<dbReference type="Pfam" id="PF05899">
    <property type="entry name" value="Cupin_3"/>
    <property type="match status" value="1"/>
</dbReference>
<keyword evidence="3" id="KW-1185">Reference proteome</keyword>
<dbReference type="Gene3D" id="2.60.120.10">
    <property type="entry name" value="Jelly Rolls"/>
    <property type="match status" value="1"/>
</dbReference>
<reference evidence="2 3" key="1">
    <citation type="submission" date="2017-09" db="EMBL/GenBank/DDBJ databases">
        <authorList>
            <person name="Ehlers B."/>
            <person name="Leendertz F.H."/>
        </authorList>
    </citation>
    <scope>NUCLEOTIDE SEQUENCE [LARGE SCALE GENOMIC DNA]</scope>
    <source>
        <strain evidence="2 3">USBA 140</strain>
    </source>
</reference>
<evidence type="ECO:0000259" key="1">
    <source>
        <dbReference type="Pfam" id="PF05899"/>
    </source>
</evidence>
<dbReference type="OrthoDB" id="9799053at2"/>
<name>A0A286GIN2_9PROT</name>
<dbReference type="PANTHER" id="PTHR40943">
    <property type="entry name" value="CYTOPLASMIC PROTEIN-RELATED"/>
    <property type="match status" value="1"/>
</dbReference>
<evidence type="ECO:0000313" key="2">
    <source>
        <dbReference type="EMBL" id="SOD95397.1"/>
    </source>
</evidence>
<dbReference type="Proteomes" id="UP000219621">
    <property type="component" value="Unassembled WGS sequence"/>
</dbReference>
<dbReference type="SUPFAM" id="SSF51182">
    <property type="entry name" value="RmlC-like cupins"/>
    <property type="match status" value="1"/>
</dbReference>
<gene>
    <name evidence="2" type="ORF">SAMN05421508_104326</name>
</gene>
<dbReference type="AlphaFoldDB" id="A0A286GIN2"/>
<dbReference type="InterPro" id="IPR014710">
    <property type="entry name" value="RmlC-like_jellyroll"/>
</dbReference>
<dbReference type="RefSeq" id="WP_097279275.1">
    <property type="nucleotide sequence ID" value="NZ_OCNJ01000004.1"/>
</dbReference>
<organism evidence="2 3">
    <name type="scientific">Caenispirillum bisanense</name>
    <dbReference type="NCBI Taxonomy" id="414052"/>
    <lineage>
        <taxon>Bacteria</taxon>
        <taxon>Pseudomonadati</taxon>
        <taxon>Pseudomonadota</taxon>
        <taxon>Alphaproteobacteria</taxon>
        <taxon>Rhodospirillales</taxon>
        <taxon>Novispirillaceae</taxon>
        <taxon>Caenispirillum</taxon>
    </lineage>
</organism>
<feature type="domain" description="(S)-ureidoglycine aminohydrolase cupin" evidence="1">
    <location>
        <begin position="45"/>
        <end position="115"/>
    </location>
</feature>
<dbReference type="PANTHER" id="PTHR40943:SF2">
    <property type="entry name" value="(S)-UREIDOGLYCINE AMINOHYDROLASE CUPIN DOMAIN-CONTAINING PROTEIN"/>
    <property type="match status" value="1"/>
</dbReference>
<dbReference type="InterPro" id="IPR011051">
    <property type="entry name" value="RmlC_Cupin_sf"/>
</dbReference>
<accession>A0A286GIN2</accession>